<dbReference type="Proteomes" id="UP000664203">
    <property type="component" value="Unassembled WGS sequence"/>
</dbReference>
<dbReference type="PANTHER" id="PTHR13224:SF6">
    <property type="entry name" value="MEDIATOR OF RNA POLYMERASE II TRANSCRIPTION SUBUNIT 16"/>
    <property type="match status" value="1"/>
</dbReference>
<evidence type="ECO:0000256" key="9">
    <source>
        <dbReference type="RuleBase" id="RU364149"/>
    </source>
</evidence>
<comment type="subcellular location">
    <subcellularLocation>
        <location evidence="1 9">Nucleus</location>
    </subcellularLocation>
</comment>
<keyword evidence="7 9" id="KW-0539">Nucleus</keyword>
<evidence type="ECO:0000313" key="12">
    <source>
        <dbReference type="EMBL" id="CAF9913003.1"/>
    </source>
</evidence>
<accession>A0A8H3EZD2</accession>
<evidence type="ECO:0000256" key="8">
    <source>
        <dbReference type="ARBA" id="ARBA00032015"/>
    </source>
</evidence>
<feature type="domain" description="Mediator complex subunit Med16 N-terminal" evidence="10">
    <location>
        <begin position="141"/>
        <end position="466"/>
    </location>
</feature>
<dbReference type="PANTHER" id="PTHR13224">
    <property type="entry name" value="THYROID HORMONE RECEPTOR-ASSOCIATED PROTEIN-RELATED"/>
    <property type="match status" value="1"/>
</dbReference>
<dbReference type="InterPro" id="IPR048338">
    <property type="entry name" value="Mediator_Med16"/>
</dbReference>
<keyword evidence="6 9" id="KW-0804">Transcription</keyword>
<comment type="subunit">
    <text evidence="9">Component of the Mediator complex.</text>
</comment>
<proteinExistence type="inferred from homology"/>
<keyword evidence="5 9" id="KW-0010">Activator</keyword>
<evidence type="ECO:0000313" key="13">
    <source>
        <dbReference type="Proteomes" id="UP000664203"/>
    </source>
</evidence>
<evidence type="ECO:0000256" key="2">
    <source>
        <dbReference type="ARBA" id="ARBA00006543"/>
    </source>
</evidence>
<dbReference type="InterPro" id="IPR048339">
    <property type="entry name" value="Mediator_Med16_C"/>
</dbReference>
<dbReference type="GO" id="GO:0045893">
    <property type="term" value="P:positive regulation of DNA-templated transcription"/>
    <property type="evidence" value="ECO:0007669"/>
    <property type="project" value="TreeGrafter"/>
</dbReference>
<dbReference type="EMBL" id="CAJPDR010000059">
    <property type="protein sequence ID" value="CAF9913003.1"/>
    <property type="molecule type" value="Genomic_DNA"/>
</dbReference>
<comment type="function">
    <text evidence="9">Component of the Mediator complex, a coactivator involved in the regulated transcription of nearly all RNA polymerase II-dependent genes. Mediator functions as a bridge to convey information from gene-specific regulatory proteins to the basal RNA polymerase II transcription machinery. Mediator is recruited to promoters by direct interactions with regulatory proteins and serves as a scaffold for the assembly of a functional preinitiation complex with RNA polymerase II and the general transcription factors.</text>
</comment>
<dbReference type="AlphaFoldDB" id="A0A8H3EZD2"/>
<protein>
    <recommendedName>
        <fullName evidence="3 9">Mediator of RNA polymerase II transcription subunit 16</fullName>
    </recommendedName>
    <alternativeName>
        <fullName evidence="8 9">Mediator complex subunit 16</fullName>
    </alternativeName>
</protein>
<gene>
    <name evidence="12" type="primary">SIN4</name>
    <name evidence="9" type="synonym">MED16</name>
    <name evidence="12" type="ORF">ALECFALPRED_008455</name>
</gene>
<dbReference type="Pfam" id="PF11635">
    <property type="entry name" value="Med16_N"/>
    <property type="match status" value="1"/>
</dbReference>
<keyword evidence="13" id="KW-1185">Reference proteome</keyword>
<comment type="caution">
    <text evidence="12">The sequence shown here is derived from an EMBL/GenBank/DDBJ whole genome shotgun (WGS) entry which is preliminary data.</text>
</comment>
<dbReference type="Pfam" id="PF20719">
    <property type="entry name" value="Med16_C"/>
    <property type="match status" value="1"/>
</dbReference>
<evidence type="ECO:0000256" key="5">
    <source>
        <dbReference type="ARBA" id="ARBA00023159"/>
    </source>
</evidence>
<comment type="similarity">
    <text evidence="2 9">Belongs to the Mediator complex subunit 16 family.</text>
</comment>
<feature type="domain" description="Mediator complex subunit 16 C-terminal" evidence="11">
    <location>
        <begin position="817"/>
        <end position="904"/>
    </location>
</feature>
<evidence type="ECO:0000259" key="10">
    <source>
        <dbReference type="Pfam" id="PF11635"/>
    </source>
</evidence>
<dbReference type="InterPro" id="IPR021665">
    <property type="entry name" value="Mediator_Med16_N"/>
</dbReference>
<name>A0A8H3EZD2_9LECA</name>
<sequence>MEDDLDDLFGDVGDVGDGHSLHLPEPLPKGLLQRVDELALSGCCQKLVWSRNGCIAYITRDGCNVVVRNLMCDSSDGQWRMSKEHLVDGVATAHSEHQLVHLSWSHHGNELAIVDVFGQISIYSVFIAINRISLYRRCVLDPEDHLSAVIGLTWLHLERPSYFPKPMLKAKDQWNFTVSQQRLLGPRNPYQQVNSPQKAALVAVTRSGMIRVLYQGQDNRWQDFKSESENIASPSELLTHATMCPEKIADNKSPDKESPLLLATHNNEKELRVYRISLDFEHQSIGLQHLKVLNHCVPLDENPDDVSAQYDGMQSRSQLSILEFLPPGPRSANKEPTPPILLASFSYVSDHFQNSPAVAVQATVLGKWELQIATPKLHTSFNSLSSKKTSASPVAELTSEILMKRSGDILLPRALLSIQQLSLRPVLAMVYCEGLVEYRETTNMNVVPRDGKDQISSMAQIGLYFPGSRFCLHTTLSPNACAAISLDEQHLASLSCMQLEDEHTSDQIDEARLELIAEAFVMQSSVASLNNLNNEDIVAALQAFSNQYLHGQAQAGHPPTLFSADRFKSHFLSELYRTIGVHVDYSIDPQLQQLLQSNQGLILQRCLSVQAALGYAGGSHRPSVWAILAWAFLNIRSVVMVFMGTISRKPGVENELGKPVSWSMTLISYIVDELFVLGDFLEDHSDGAGDISLDVLNARVRETNSPALLLILVSSSRNFLKYNCNPLKAFMQACKSQQSQTPLRLAYQELGAVFQKSLVSVSQFERILSQIENSIKSAYQASGLSEIERSNTEKIMLIKGEIPDILLGPVKDLLTVTAVSLKEEVNVAELYFANIASLGLTNDNSSKRWRKEHPLDAMRKIELRNVSTRRCTRCAAVMEDLLPTRTASVMVSQMKHCLCGSWWMVGGEEDGNGSGY</sequence>
<dbReference type="OrthoDB" id="4139168at2759"/>
<dbReference type="GO" id="GO:0016592">
    <property type="term" value="C:mediator complex"/>
    <property type="evidence" value="ECO:0007669"/>
    <property type="project" value="InterPro"/>
</dbReference>
<evidence type="ECO:0000256" key="7">
    <source>
        <dbReference type="ARBA" id="ARBA00023242"/>
    </source>
</evidence>
<evidence type="ECO:0000256" key="4">
    <source>
        <dbReference type="ARBA" id="ARBA00023015"/>
    </source>
</evidence>
<organism evidence="12 13">
    <name type="scientific">Alectoria fallacina</name>
    <dbReference type="NCBI Taxonomy" id="1903189"/>
    <lineage>
        <taxon>Eukaryota</taxon>
        <taxon>Fungi</taxon>
        <taxon>Dikarya</taxon>
        <taxon>Ascomycota</taxon>
        <taxon>Pezizomycotina</taxon>
        <taxon>Lecanoromycetes</taxon>
        <taxon>OSLEUM clade</taxon>
        <taxon>Lecanoromycetidae</taxon>
        <taxon>Lecanorales</taxon>
        <taxon>Lecanorineae</taxon>
        <taxon>Parmeliaceae</taxon>
        <taxon>Alectoria</taxon>
    </lineage>
</organism>
<evidence type="ECO:0000256" key="1">
    <source>
        <dbReference type="ARBA" id="ARBA00004123"/>
    </source>
</evidence>
<evidence type="ECO:0000256" key="3">
    <source>
        <dbReference type="ARBA" id="ARBA00019614"/>
    </source>
</evidence>
<evidence type="ECO:0000259" key="11">
    <source>
        <dbReference type="Pfam" id="PF20719"/>
    </source>
</evidence>
<keyword evidence="4 9" id="KW-0805">Transcription regulation</keyword>
<evidence type="ECO:0000256" key="6">
    <source>
        <dbReference type="ARBA" id="ARBA00023163"/>
    </source>
</evidence>
<reference evidence="12" key="1">
    <citation type="submission" date="2021-03" db="EMBL/GenBank/DDBJ databases">
        <authorList>
            <person name="Tagirdzhanova G."/>
        </authorList>
    </citation>
    <scope>NUCLEOTIDE SEQUENCE</scope>
</reference>